<dbReference type="AlphaFoldDB" id="A0A382S8N1"/>
<evidence type="ECO:0000256" key="2">
    <source>
        <dbReference type="ARBA" id="ARBA00022723"/>
    </source>
</evidence>
<evidence type="ECO:0000256" key="3">
    <source>
        <dbReference type="ARBA" id="ARBA00022833"/>
    </source>
</evidence>
<reference evidence="6" key="1">
    <citation type="submission" date="2018-05" db="EMBL/GenBank/DDBJ databases">
        <authorList>
            <person name="Lanie J.A."/>
            <person name="Ng W.-L."/>
            <person name="Kazmierczak K.M."/>
            <person name="Andrzejewski T.M."/>
            <person name="Davidsen T.M."/>
            <person name="Wayne K.J."/>
            <person name="Tettelin H."/>
            <person name="Glass J.I."/>
            <person name="Rusch D."/>
            <person name="Podicherti R."/>
            <person name="Tsui H.-C.T."/>
            <person name="Winkler M.E."/>
        </authorList>
    </citation>
    <scope>NUCLEOTIDE SEQUENCE</scope>
</reference>
<keyword evidence="2" id="KW-0479">Metal-binding</keyword>
<dbReference type="Gene3D" id="3.90.1590.10">
    <property type="entry name" value="glutathione-dependent formaldehyde- activating enzyme (gfa)"/>
    <property type="match status" value="1"/>
</dbReference>
<dbReference type="PROSITE" id="PS51891">
    <property type="entry name" value="CENP_V_GFA"/>
    <property type="match status" value="1"/>
</dbReference>
<accession>A0A382S8N1</accession>
<evidence type="ECO:0000313" key="6">
    <source>
        <dbReference type="EMBL" id="SVD06254.1"/>
    </source>
</evidence>
<dbReference type="GO" id="GO:0016846">
    <property type="term" value="F:carbon-sulfur lyase activity"/>
    <property type="evidence" value="ECO:0007669"/>
    <property type="project" value="InterPro"/>
</dbReference>
<dbReference type="EMBL" id="UINC01127251">
    <property type="protein sequence ID" value="SVD06254.1"/>
    <property type="molecule type" value="Genomic_DNA"/>
</dbReference>
<sequence>MATYTASCMCESVSVEVEGDPVGMGICHCKVCRAWSASPVNGFALWPRDKMTIAKGEDQIESYTSSEDNQRAWCKQCGGHLYHIAGPLGMVDVYPSLIEDLEFKPGLHVNYENTIMPMKDGLPKFKDFPSDFGGSGETLPE</sequence>
<dbReference type="PANTHER" id="PTHR33337">
    <property type="entry name" value="GFA DOMAIN-CONTAINING PROTEIN"/>
    <property type="match status" value="1"/>
</dbReference>
<keyword evidence="4" id="KW-0456">Lyase</keyword>
<evidence type="ECO:0000256" key="4">
    <source>
        <dbReference type="ARBA" id="ARBA00023239"/>
    </source>
</evidence>
<name>A0A382S8N1_9ZZZZ</name>
<keyword evidence="3" id="KW-0862">Zinc</keyword>
<gene>
    <name evidence="6" type="ORF">METZ01_LOCUS359108</name>
</gene>
<comment type="similarity">
    <text evidence="1">Belongs to the Gfa family.</text>
</comment>
<dbReference type="GO" id="GO:0046872">
    <property type="term" value="F:metal ion binding"/>
    <property type="evidence" value="ECO:0007669"/>
    <property type="project" value="UniProtKB-KW"/>
</dbReference>
<evidence type="ECO:0000259" key="5">
    <source>
        <dbReference type="PROSITE" id="PS51891"/>
    </source>
</evidence>
<evidence type="ECO:0000256" key="1">
    <source>
        <dbReference type="ARBA" id="ARBA00005495"/>
    </source>
</evidence>
<dbReference type="Pfam" id="PF04828">
    <property type="entry name" value="GFA"/>
    <property type="match status" value="1"/>
</dbReference>
<feature type="domain" description="CENP-V/GFA" evidence="5">
    <location>
        <begin position="4"/>
        <end position="112"/>
    </location>
</feature>
<protein>
    <recommendedName>
        <fullName evidence="5">CENP-V/GFA domain-containing protein</fullName>
    </recommendedName>
</protein>
<dbReference type="InterPro" id="IPR006913">
    <property type="entry name" value="CENP-V/GFA"/>
</dbReference>
<proteinExistence type="inferred from homology"/>
<organism evidence="6">
    <name type="scientific">marine metagenome</name>
    <dbReference type="NCBI Taxonomy" id="408172"/>
    <lineage>
        <taxon>unclassified sequences</taxon>
        <taxon>metagenomes</taxon>
        <taxon>ecological metagenomes</taxon>
    </lineage>
</organism>
<dbReference type="SUPFAM" id="SSF51316">
    <property type="entry name" value="Mss4-like"/>
    <property type="match status" value="1"/>
</dbReference>
<dbReference type="PANTHER" id="PTHR33337:SF40">
    <property type="entry name" value="CENP-V_GFA DOMAIN-CONTAINING PROTEIN-RELATED"/>
    <property type="match status" value="1"/>
</dbReference>
<dbReference type="InterPro" id="IPR011057">
    <property type="entry name" value="Mss4-like_sf"/>
</dbReference>